<evidence type="ECO:0000259" key="1">
    <source>
        <dbReference type="Pfam" id="PF09851"/>
    </source>
</evidence>
<evidence type="ECO:0000313" key="2">
    <source>
        <dbReference type="EMBL" id="MDZ5494109.1"/>
    </source>
</evidence>
<dbReference type="EMBL" id="JAXOTQ010000061">
    <property type="protein sequence ID" value="MDZ5494109.1"/>
    <property type="molecule type" value="Genomic_DNA"/>
</dbReference>
<dbReference type="Proteomes" id="UP000246050">
    <property type="component" value="Unassembled WGS sequence"/>
</dbReference>
<dbReference type="Proteomes" id="UP001290101">
    <property type="component" value="Unassembled WGS sequence"/>
</dbReference>
<dbReference type="AlphaFoldDB" id="A0A317D7R2"/>
<evidence type="ECO:0000313" key="4">
    <source>
        <dbReference type="Proteomes" id="UP000246050"/>
    </source>
</evidence>
<accession>A0A317D7R2</accession>
<reference evidence="2 5" key="2">
    <citation type="submission" date="2023-12" db="EMBL/GenBank/DDBJ databases">
        <title>Micromonospora sp. nov., isolated from Atacama Desert.</title>
        <authorList>
            <person name="Carro L."/>
            <person name="Golinska P."/>
            <person name="Klenk H.-P."/>
            <person name="Goodfellow M."/>
        </authorList>
    </citation>
    <scope>NUCLEOTIDE SEQUENCE [LARGE SCALE GENOMIC DNA]</scope>
    <source>
        <strain evidence="2 5">4G53</strain>
    </source>
</reference>
<protein>
    <submittedName>
        <fullName evidence="2">SHOCT domain-containing protein</fullName>
    </submittedName>
</protein>
<gene>
    <name evidence="3" type="ORF">DKT69_27925</name>
    <name evidence="2" type="ORF">U2F25_32450</name>
</gene>
<evidence type="ECO:0000313" key="3">
    <source>
        <dbReference type="EMBL" id="PWR10898.1"/>
    </source>
</evidence>
<keyword evidence="5" id="KW-1185">Reference proteome</keyword>
<dbReference type="OrthoDB" id="5996503at2"/>
<comment type="caution">
    <text evidence="3">The sequence shown here is derived from an EMBL/GenBank/DDBJ whole genome shotgun (WGS) entry which is preliminary data.</text>
</comment>
<dbReference type="EMBL" id="QGKS01000343">
    <property type="protein sequence ID" value="PWR10898.1"/>
    <property type="molecule type" value="Genomic_DNA"/>
</dbReference>
<dbReference type="RefSeq" id="WP_109804461.1">
    <property type="nucleotide sequence ID" value="NZ_JAXOTQ010000061.1"/>
</dbReference>
<sequence length="74" mass="8366">MEVIIPVIIVLAIVSFIWGRAHDSWFARKIGEEVGGQRSHDDPVVLLEKLHQLKETGALTEAEYEAQKARILDK</sequence>
<evidence type="ECO:0000313" key="5">
    <source>
        <dbReference type="Proteomes" id="UP001290101"/>
    </source>
</evidence>
<proteinExistence type="predicted"/>
<organism evidence="3 4">
    <name type="scientific">Micromonospora sicca</name>
    <dbReference type="NCBI Taxonomy" id="2202420"/>
    <lineage>
        <taxon>Bacteria</taxon>
        <taxon>Bacillati</taxon>
        <taxon>Actinomycetota</taxon>
        <taxon>Actinomycetes</taxon>
        <taxon>Micromonosporales</taxon>
        <taxon>Micromonosporaceae</taxon>
        <taxon>Micromonospora</taxon>
    </lineage>
</organism>
<feature type="domain" description="SHOCT" evidence="1">
    <location>
        <begin position="47"/>
        <end position="72"/>
    </location>
</feature>
<dbReference type="Pfam" id="PF09851">
    <property type="entry name" value="SHOCT"/>
    <property type="match status" value="1"/>
</dbReference>
<dbReference type="InterPro" id="IPR018649">
    <property type="entry name" value="SHOCT"/>
</dbReference>
<name>A0A317D7R2_9ACTN</name>
<reference evidence="3 4" key="1">
    <citation type="submission" date="2018-05" db="EMBL/GenBank/DDBJ databases">
        <title>Micromonosporas from Atacama Desert.</title>
        <authorList>
            <person name="Carro L."/>
            <person name="Golinska P."/>
            <person name="Klenk H.-P."/>
            <person name="Goodfellow M."/>
        </authorList>
    </citation>
    <scope>NUCLEOTIDE SEQUENCE [LARGE SCALE GENOMIC DNA]</scope>
    <source>
        <strain evidence="3 4">4G51</strain>
    </source>
</reference>